<keyword evidence="4" id="KW-0949">S-adenosyl-L-methionine</keyword>
<dbReference type="CDD" id="cd02440">
    <property type="entry name" value="AdoMet_MTases"/>
    <property type="match status" value="1"/>
</dbReference>
<evidence type="ECO:0000256" key="2">
    <source>
        <dbReference type="ARBA" id="ARBA00022603"/>
    </source>
</evidence>
<proteinExistence type="inferred from homology"/>
<dbReference type="Pfam" id="PF00582">
    <property type="entry name" value="Usp"/>
    <property type="match status" value="1"/>
</dbReference>
<dbReference type="InterPro" id="IPR006016">
    <property type="entry name" value="UspA"/>
</dbReference>
<dbReference type="GO" id="GO:0008168">
    <property type="term" value="F:methyltransferase activity"/>
    <property type="evidence" value="ECO:0007669"/>
    <property type="project" value="UniProtKB-KW"/>
</dbReference>
<organism evidence="6 7">
    <name type="scientific">Sulfobacillus acidophilus</name>
    <dbReference type="NCBI Taxonomy" id="53633"/>
    <lineage>
        <taxon>Bacteria</taxon>
        <taxon>Bacillati</taxon>
        <taxon>Bacillota</taxon>
        <taxon>Clostridia</taxon>
        <taxon>Eubacteriales</taxon>
        <taxon>Clostridiales Family XVII. Incertae Sedis</taxon>
        <taxon>Sulfobacillus</taxon>
    </lineage>
</organism>
<keyword evidence="3 6" id="KW-0808">Transferase</keyword>
<feature type="domain" description="UspA" evidence="5">
    <location>
        <begin position="238"/>
        <end position="366"/>
    </location>
</feature>
<dbReference type="GO" id="GO:0032259">
    <property type="term" value="P:methylation"/>
    <property type="evidence" value="ECO:0007669"/>
    <property type="project" value="UniProtKB-KW"/>
</dbReference>
<dbReference type="InterPro" id="IPR029063">
    <property type="entry name" value="SAM-dependent_MTases_sf"/>
</dbReference>
<dbReference type="Gene3D" id="3.40.50.150">
    <property type="entry name" value="Vaccinia Virus protein VP39"/>
    <property type="match status" value="1"/>
</dbReference>
<evidence type="ECO:0000313" key="6">
    <source>
        <dbReference type="EMBL" id="PSR21478.1"/>
    </source>
</evidence>
<dbReference type="Gene3D" id="3.40.50.620">
    <property type="entry name" value="HUPs"/>
    <property type="match status" value="1"/>
</dbReference>
<evidence type="ECO:0000313" key="7">
    <source>
        <dbReference type="Proteomes" id="UP000241848"/>
    </source>
</evidence>
<gene>
    <name evidence="6" type="ORF">C7B45_10655</name>
</gene>
<evidence type="ECO:0000256" key="1">
    <source>
        <dbReference type="ARBA" id="ARBA00008791"/>
    </source>
</evidence>
<comment type="caution">
    <text evidence="6">The sequence shown here is derived from an EMBL/GenBank/DDBJ whole genome shotgun (WGS) entry which is preliminary data.</text>
</comment>
<dbReference type="PANTHER" id="PTHR43591">
    <property type="entry name" value="METHYLTRANSFERASE"/>
    <property type="match status" value="1"/>
</dbReference>
<dbReference type="PROSITE" id="PS51608">
    <property type="entry name" value="SAM_MT_UBIE"/>
    <property type="match status" value="1"/>
</dbReference>
<dbReference type="Pfam" id="PF01209">
    <property type="entry name" value="Ubie_methyltran"/>
    <property type="match status" value="1"/>
</dbReference>
<dbReference type="SUPFAM" id="SSF53335">
    <property type="entry name" value="S-adenosyl-L-methionine-dependent methyltransferases"/>
    <property type="match status" value="1"/>
</dbReference>
<dbReference type="InterPro" id="IPR014729">
    <property type="entry name" value="Rossmann-like_a/b/a_fold"/>
</dbReference>
<dbReference type="EMBL" id="PXYV01000033">
    <property type="protein sequence ID" value="PSR21478.1"/>
    <property type="molecule type" value="Genomic_DNA"/>
</dbReference>
<dbReference type="InterPro" id="IPR006015">
    <property type="entry name" value="Universal_stress_UspA"/>
</dbReference>
<sequence>MMETSDLFNQIASHYDHWSNLLSGEGIRAWHHFAIDQLNIQTGDVVLDVGCGTGTITQLMAAKAGPTGHVTGLDPSSAMLNEAQSQAVHAGSAPISWVQGQGEHLPFADSQFDCVTAQFSVRNMEDWVQGLKEMARVLKPGGRIVILEVVQPTSSLGSLAWNGLKAVTQRLTGNTVKAYQWLGLSVEHAPTRDEFAFEAGRSGISDVKIHHWLGDLVMVLSGRKESGAELSLAVDTPRVLWAVDGSVTALNAAVWINQVVAPGCAIDIVTVIPPASVAPEVKDNDARVWRRHAQRAQAKLTPDRFSVSVNVLNGQPGPELLRFAQNHEVGLLIVGNKGRSTRADKMVGSVARYVAAHANCPVLMVPTRVLTAELQS</sequence>
<dbReference type="AlphaFoldDB" id="A0A2T2WGW7"/>
<protein>
    <submittedName>
        <fullName evidence="6">Methyltransferase type 11</fullName>
    </submittedName>
</protein>
<dbReference type="SUPFAM" id="SSF52402">
    <property type="entry name" value="Adenine nucleotide alpha hydrolases-like"/>
    <property type="match status" value="1"/>
</dbReference>
<evidence type="ECO:0000256" key="4">
    <source>
        <dbReference type="ARBA" id="ARBA00022691"/>
    </source>
</evidence>
<keyword evidence="2 6" id="KW-0489">Methyltransferase</keyword>
<dbReference type="CDD" id="cd00293">
    <property type="entry name" value="USP-like"/>
    <property type="match status" value="1"/>
</dbReference>
<dbReference type="NCBIfam" id="TIGR01934">
    <property type="entry name" value="MenG_MenH_UbiE"/>
    <property type="match status" value="1"/>
</dbReference>
<comment type="similarity">
    <text evidence="1">Belongs to the universal stress protein A family.</text>
</comment>
<dbReference type="Proteomes" id="UP000241848">
    <property type="component" value="Unassembled WGS sequence"/>
</dbReference>
<reference evidence="6 7" key="1">
    <citation type="journal article" date="2014" name="BMC Genomics">
        <title>Comparison of environmental and isolate Sulfobacillus genomes reveals diverse carbon, sulfur, nitrogen, and hydrogen metabolisms.</title>
        <authorList>
            <person name="Justice N.B."/>
            <person name="Norman A."/>
            <person name="Brown C.T."/>
            <person name="Singh A."/>
            <person name="Thomas B.C."/>
            <person name="Banfield J.F."/>
        </authorList>
    </citation>
    <scope>NUCLEOTIDE SEQUENCE [LARGE SCALE GENOMIC DNA]</scope>
    <source>
        <strain evidence="6">AMDSBA3</strain>
    </source>
</reference>
<evidence type="ECO:0000259" key="5">
    <source>
        <dbReference type="Pfam" id="PF00582"/>
    </source>
</evidence>
<accession>A0A2T2WGW7</accession>
<name>A0A2T2WGW7_9FIRM</name>
<dbReference type="PRINTS" id="PR01438">
    <property type="entry name" value="UNVRSLSTRESS"/>
</dbReference>
<evidence type="ECO:0000256" key="3">
    <source>
        <dbReference type="ARBA" id="ARBA00022679"/>
    </source>
</evidence>
<dbReference type="InterPro" id="IPR004033">
    <property type="entry name" value="UbiE/COQ5_MeTrFase"/>
</dbReference>
<dbReference type="PANTHER" id="PTHR43591:SF24">
    <property type="entry name" value="2-METHOXY-6-POLYPRENYL-1,4-BENZOQUINOL METHYLASE, MITOCHONDRIAL"/>
    <property type="match status" value="1"/>
</dbReference>